<dbReference type="InterPro" id="IPR051470">
    <property type="entry name" value="Thiol:disulfide_interchange"/>
</dbReference>
<dbReference type="OrthoDB" id="9800545at2"/>
<evidence type="ECO:0000256" key="1">
    <source>
        <dbReference type="SAM" id="SignalP"/>
    </source>
</evidence>
<dbReference type="RefSeq" id="WP_129061537.1">
    <property type="nucleotide sequence ID" value="NZ_NXIE01000003.1"/>
</dbReference>
<dbReference type="Pfam" id="PF13462">
    <property type="entry name" value="Thioredoxin_4"/>
    <property type="match status" value="1"/>
</dbReference>
<dbReference type="PANTHER" id="PTHR35272:SF3">
    <property type="entry name" value="THIOL:DISULFIDE INTERCHANGE PROTEIN DSBC"/>
    <property type="match status" value="1"/>
</dbReference>
<comment type="caution">
    <text evidence="3">The sequence shown here is derived from an EMBL/GenBank/DDBJ whole genome shotgun (WGS) entry which is preliminary data.</text>
</comment>
<evidence type="ECO:0000313" key="4">
    <source>
        <dbReference type="Proteomes" id="UP000289718"/>
    </source>
</evidence>
<dbReference type="InterPro" id="IPR036249">
    <property type="entry name" value="Thioredoxin-like_sf"/>
</dbReference>
<keyword evidence="4" id="KW-1185">Reference proteome</keyword>
<feature type="chain" id="PRO_5020669696" evidence="1">
    <location>
        <begin position="21"/>
        <end position="276"/>
    </location>
</feature>
<dbReference type="PANTHER" id="PTHR35272">
    <property type="entry name" value="THIOL:DISULFIDE INTERCHANGE PROTEIN DSBC-RELATED"/>
    <property type="match status" value="1"/>
</dbReference>
<accession>A0A4Q1B390</accession>
<feature type="domain" description="Thioredoxin-like fold" evidence="2">
    <location>
        <begin position="115"/>
        <end position="275"/>
    </location>
</feature>
<keyword evidence="1" id="KW-0732">Signal</keyword>
<dbReference type="EMBL" id="NXIE01000003">
    <property type="protein sequence ID" value="RXK12478.1"/>
    <property type="molecule type" value="Genomic_DNA"/>
</dbReference>
<organism evidence="3 4">
    <name type="scientific">Halarcobacter mediterraneus</name>
    <dbReference type="NCBI Taxonomy" id="2023153"/>
    <lineage>
        <taxon>Bacteria</taxon>
        <taxon>Pseudomonadati</taxon>
        <taxon>Campylobacterota</taxon>
        <taxon>Epsilonproteobacteria</taxon>
        <taxon>Campylobacterales</taxon>
        <taxon>Arcobacteraceae</taxon>
        <taxon>Halarcobacter</taxon>
    </lineage>
</organism>
<dbReference type="Proteomes" id="UP000289718">
    <property type="component" value="Unassembled WGS sequence"/>
</dbReference>
<protein>
    <submittedName>
        <fullName evidence="3">Disulfide bond formation protein DsbA</fullName>
    </submittedName>
</protein>
<dbReference type="SUPFAM" id="SSF52833">
    <property type="entry name" value="Thioredoxin-like"/>
    <property type="match status" value="1"/>
</dbReference>
<dbReference type="AlphaFoldDB" id="A0A4Q1B390"/>
<proteinExistence type="predicted"/>
<name>A0A4Q1B390_9BACT</name>
<reference evidence="3 4" key="1">
    <citation type="submission" date="2017-09" db="EMBL/GenBank/DDBJ databases">
        <title>Genomics of the genus Arcobacter.</title>
        <authorList>
            <person name="Perez-Cataluna A."/>
            <person name="Figueras M.J."/>
            <person name="Salas-Masso N."/>
        </authorList>
    </citation>
    <scope>NUCLEOTIDE SEQUENCE [LARGE SCALE GENOMIC DNA]</scope>
    <source>
        <strain evidence="3 4">F156-34</strain>
    </source>
</reference>
<sequence length="276" mass="31938">MYFKLIMLITFISLSLSANELDKKVLDFEKNRFSKNSRIEIVDLSVNMKKQIPNKNWYGYIIDVNVKMAGKDVKAKDILFSNGEIVATELFDIKSGDSYKDLMTPSLTRKYYDEEKLIAGNSKAKDKIVIFSDPLCPFCMDFVPDVIKHVKKYEDKIALYYYHFPLSRIHPAAVPLVKLMVKAKEDGIKNIEERVYSVYWDEEFSSKEQNEDVIISSFNKIFKTSYTKKDINSKNISDEIFEDVSMGEEVLVQGTPTIFINGEQDKSKLKYEELGK</sequence>
<gene>
    <name evidence="3" type="ORF">CP965_07790</name>
</gene>
<evidence type="ECO:0000259" key="2">
    <source>
        <dbReference type="Pfam" id="PF13462"/>
    </source>
</evidence>
<evidence type="ECO:0000313" key="3">
    <source>
        <dbReference type="EMBL" id="RXK12478.1"/>
    </source>
</evidence>
<dbReference type="Gene3D" id="3.40.30.10">
    <property type="entry name" value="Glutaredoxin"/>
    <property type="match status" value="1"/>
</dbReference>
<dbReference type="InterPro" id="IPR012336">
    <property type="entry name" value="Thioredoxin-like_fold"/>
</dbReference>
<feature type="signal peptide" evidence="1">
    <location>
        <begin position="1"/>
        <end position="20"/>
    </location>
</feature>
<dbReference type="CDD" id="cd02972">
    <property type="entry name" value="DsbA_family"/>
    <property type="match status" value="1"/>
</dbReference>